<organism evidence="11 12">
    <name type="scientific">Trapa natans</name>
    <name type="common">Water chestnut</name>
    <dbReference type="NCBI Taxonomy" id="22666"/>
    <lineage>
        <taxon>Eukaryota</taxon>
        <taxon>Viridiplantae</taxon>
        <taxon>Streptophyta</taxon>
        <taxon>Embryophyta</taxon>
        <taxon>Tracheophyta</taxon>
        <taxon>Spermatophyta</taxon>
        <taxon>Magnoliopsida</taxon>
        <taxon>eudicotyledons</taxon>
        <taxon>Gunneridae</taxon>
        <taxon>Pentapetalae</taxon>
        <taxon>rosids</taxon>
        <taxon>malvids</taxon>
        <taxon>Myrtales</taxon>
        <taxon>Lythraceae</taxon>
        <taxon>Trapa</taxon>
    </lineage>
</organism>
<evidence type="ECO:0000256" key="8">
    <source>
        <dbReference type="PROSITE-ProRule" id="PRU00221"/>
    </source>
</evidence>
<keyword evidence="4" id="KW-0677">Repeat</keyword>
<evidence type="ECO:0000256" key="9">
    <source>
        <dbReference type="SAM" id="MobiDB-lite"/>
    </source>
</evidence>
<feature type="region of interest" description="Disordered" evidence="9">
    <location>
        <begin position="465"/>
        <end position="492"/>
    </location>
</feature>
<keyword evidence="3" id="KW-0132">Cell division</keyword>
<protein>
    <recommendedName>
        <fullName evidence="10">CDC20/Fizzy WD40 domain-containing protein</fullName>
    </recommendedName>
</protein>
<comment type="function">
    <text evidence="7">Component of the anaphase promoting complex/cyclosome (APC/C), a cell cycle-regulated E3 ubiquitin-protein ligase complex that controls progression through mitosis and the G1 phase of the cell cycle.</text>
</comment>
<evidence type="ECO:0000256" key="2">
    <source>
        <dbReference type="ARBA" id="ARBA00022574"/>
    </source>
</evidence>
<dbReference type="GO" id="GO:0010997">
    <property type="term" value="F:anaphase-promoting complex binding"/>
    <property type="evidence" value="ECO:0007669"/>
    <property type="project" value="InterPro"/>
</dbReference>
<dbReference type="InterPro" id="IPR019775">
    <property type="entry name" value="WD40_repeat_CS"/>
</dbReference>
<evidence type="ECO:0000256" key="1">
    <source>
        <dbReference type="ARBA" id="ARBA00006445"/>
    </source>
</evidence>
<evidence type="ECO:0000256" key="5">
    <source>
        <dbReference type="ARBA" id="ARBA00022776"/>
    </source>
</evidence>
<gene>
    <name evidence="11" type="ORF">SAY86_026610</name>
</gene>
<dbReference type="GO" id="GO:0031145">
    <property type="term" value="P:anaphase-promoting complex-dependent catabolic process"/>
    <property type="evidence" value="ECO:0007669"/>
    <property type="project" value="TreeGrafter"/>
</dbReference>
<dbReference type="SMART" id="SM00320">
    <property type="entry name" value="WD40"/>
    <property type="match status" value="6"/>
</dbReference>
<dbReference type="GO" id="GO:0005680">
    <property type="term" value="C:anaphase-promoting complex"/>
    <property type="evidence" value="ECO:0007669"/>
    <property type="project" value="TreeGrafter"/>
</dbReference>
<dbReference type="Gene3D" id="2.130.10.10">
    <property type="entry name" value="YVTN repeat-like/Quinoprotein amine dehydrogenase"/>
    <property type="match status" value="1"/>
</dbReference>
<dbReference type="Pfam" id="PF24807">
    <property type="entry name" value="WD40_CDC20-Fz"/>
    <property type="match status" value="1"/>
</dbReference>
<dbReference type="InterPro" id="IPR036322">
    <property type="entry name" value="WD40_repeat_dom_sf"/>
</dbReference>
<dbReference type="GO" id="GO:1990757">
    <property type="term" value="F:ubiquitin ligase activator activity"/>
    <property type="evidence" value="ECO:0007669"/>
    <property type="project" value="TreeGrafter"/>
</dbReference>
<name>A0AAN7KLW2_TRANT</name>
<dbReference type="AlphaFoldDB" id="A0AAN7KLW2"/>
<reference evidence="11 12" key="1">
    <citation type="journal article" date="2023" name="Hortic Res">
        <title>Pangenome of water caltrop reveals structural variations and asymmetric subgenome divergence after allopolyploidization.</title>
        <authorList>
            <person name="Zhang X."/>
            <person name="Chen Y."/>
            <person name="Wang L."/>
            <person name="Yuan Y."/>
            <person name="Fang M."/>
            <person name="Shi L."/>
            <person name="Lu R."/>
            <person name="Comes H.P."/>
            <person name="Ma Y."/>
            <person name="Chen Y."/>
            <person name="Huang G."/>
            <person name="Zhou Y."/>
            <person name="Zheng Z."/>
            <person name="Qiu Y."/>
        </authorList>
    </citation>
    <scope>NUCLEOTIDE SEQUENCE [LARGE SCALE GENOMIC DNA]</scope>
    <source>
        <strain evidence="11">F231</strain>
    </source>
</reference>
<dbReference type="InterPro" id="IPR015943">
    <property type="entry name" value="WD40/YVTN_repeat-like_dom_sf"/>
</dbReference>
<keyword evidence="5" id="KW-0498">Mitosis</keyword>
<feature type="repeat" description="WD" evidence="8">
    <location>
        <begin position="281"/>
        <end position="313"/>
    </location>
</feature>
<dbReference type="InterPro" id="IPR056150">
    <property type="entry name" value="WD40_CDC20-Fz"/>
</dbReference>
<dbReference type="PROSITE" id="PS50294">
    <property type="entry name" value="WD_REPEATS_REGION"/>
    <property type="match status" value="2"/>
</dbReference>
<dbReference type="GO" id="GO:0051301">
    <property type="term" value="P:cell division"/>
    <property type="evidence" value="ECO:0007669"/>
    <property type="project" value="UniProtKB-KW"/>
</dbReference>
<feature type="domain" description="CDC20/Fizzy WD40" evidence="10">
    <location>
        <begin position="150"/>
        <end position="459"/>
    </location>
</feature>
<evidence type="ECO:0000256" key="7">
    <source>
        <dbReference type="ARBA" id="ARBA00023425"/>
    </source>
</evidence>
<dbReference type="SUPFAM" id="SSF50978">
    <property type="entry name" value="WD40 repeat-like"/>
    <property type="match status" value="1"/>
</dbReference>
<proteinExistence type="inferred from homology"/>
<dbReference type="InterPro" id="IPR001680">
    <property type="entry name" value="WD40_rpt"/>
</dbReference>
<evidence type="ECO:0000256" key="6">
    <source>
        <dbReference type="ARBA" id="ARBA00023306"/>
    </source>
</evidence>
<dbReference type="EMBL" id="JAXQNO010000023">
    <property type="protein sequence ID" value="KAK4765520.1"/>
    <property type="molecule type" value="Genomic_DNA"/>
</dbReference>
<comment type="similarity">
    <text evidence="1">Belongs to the WD repeat CDC20/Fizzy family.</text>
</comment>
<dbReference type="GO" id="GO:1905786">
    <property type="term" value="P:positive regulation of anaphase-promoting complex-dependent catabolic process"/>
    <property type="evidence" value="ECO:0007669"/>
    <property type="project" value="TreeGrafter"/>
</dbReference>
<feature type="repeat" description="WD" evidence="8">
    <location>
        <begin position="339"/>
        <end position="383"/>
    </location>
</feature>
<dbReference type="PROSITE" id="PS50082">
    <property type="entry name" value="WD_REPEATS_2"/>
    <property type="match status" value="3"/>
</dbReference>
<dbReference type="PANTHER" id="PTHR19918:SF8">
    <property type="entry name" value="FI02843P"/>
    <property type="match status" value="1"/>
</dbReference>
<evidence type="ECO:0000256" key="3">
    <source>
        <dbReference type="ARBA" id="ARBA00022618"/>
    </source>
</evidence>
<dbReference type="PANTHER" id="PTHR19918">
    <property type="entry name" value="CELL DIVISION CYCLE 20 CDC20 FIZZY -RELATED"/>
    <property type="match status" value="1"/>
</dbReference>
<keyword evidence="2 8" id="KW-0853">WD repeat</keyword>
<accession>A0AAN7KLW2</accession>
<evidence type="ECO:0000313" key="12">
    <source>
        <dbReference type="Proteomes" id="UP001346149"/>
    </source>
</evidence>
<dbReference type="PROSITE" id="PS00678">
    <property type="entry name" value="WD_REPEATS_1"/>
    <property type="match status" value="1"/>
</dbReference>
<keyword evidence="6" id="KW-0131">Cell cycle</keyword>
<feature type="repeat" description="WD" evidence="8">
    <location>
        <begin position="197"/>
        <end position="238"/>
    </location>
</feature>
<evidence type="ECO:0000259" key="10">
    <source>
        <dbReference type="Pfam" id="PF24807"/>
    </source>
</evidence>
<evidence type="ECO:0000256" key="4">
    <source>
        <dbReference type="ARBA" id="ARBA00022737"/>
    </source>
</evidence>
<evidence type="ECO:0000313" key="11">
    <source>
        <dbReference type="EMBL" id="KAK4765520.1"/>
    </source>
</evidence>
<dbReference type="InterPro" id="IPR033010">
    <property type="entry name" value="Cdc20/Fizzy"/>
</dbReference>
<dbReference type="Proteomes" id="UP001346149">
    <property type="component" value="Unassembled WGS sequence"/>
</dbReference>
<comment type="caution">
    <text evidence="11">The sequence shown here is derived from an EMBL/GenBank/DDBJ whole genome shotgun (WGS) entry which is preliminary data.</text>
</comment>
<sequence>MCVFSSPQLQRIRSGGGDGRTRVLYVTSSALRHSALRCCLTIMKSSSGMRSSEDLDRFIPNRSSMDFDYARYLLNGGKVGGKQNNGIFSLSRDAYQKKLIETFNMSRGRILAFKRRSPIRVIDTFPGGTLSPEFKIRRREIPGQNPARVLDAPELLENYHTNLLDWSERSNVVAIGLTTTAYLWNASTLAISDMVCASGEDNYITSLSWAPDGRNLAVGLYNSEVQIWDVEAKKLLRTLRGCHRAGVGSLSWNHDMITTGGMDCKVVNNDVRMRQHIIGYYNGHRKQICGLKWSGSGRFLASGGYDNLLHIWDKRSMRRRPHSSYHHPSSSSYPWIHRFTDHSSTVRALAWSPYQSGLLASGGGSTDRAIKFWDTTTGSMLKSVDTGSQVSALQWNRHELELLSSHGSDNCKGLLLWKYPSMQKIAELGDDNASRVLHMAQSPDGRTVVAAGDENLQFWDVFGSPEEDSQEERQSRKASPKVPFSGFNITIR</sequence>
<keyword evidence="12" id="KW-1185">Reference proteome</keyword>